<dbReference type="RefSeq" id="WP_111930161.1">
    <property type="nucleotide sequence ID" value="NZ_CADFFP010000002.1"/>
</dbReference>
<evidence type="ECO:0000256" key="3">
    <source>
        <dbReference type="ARBA" id="ARBA00023163"/>
    </source>
</evidence>
<reference evidence="6 7" key="1">
    <citation type="submission" date="2018-06" db="EMBL/GenBank/DDBJ databases">
        <title>Genomic Encyclopedia of Type Strains, Phase III (KMG-III): the genomes of soil and plant-associated and newly described type strains.</title>
        <authorList>
            <person name="Whitman W."/>
        </authorList>
    </citation>
    <scope>NUCLEOTIDE SEQUENCE [LARGE SCALE GENOMIC DNA]</scope>
    <source>
        <strain evidence="6 7">LMG 23644</strain>
    </source>
</reference>
<proteinExistence type="predicted"/>
<dbReference type="OrthoDB" id="9816320at2"/>
<dbReference type="InterPro" id="IPR001647">
    <property type="entry name" value="HTH_TetR"/>
</dbReference>
<feature type="domain" description="HTH tetR-type" evidence="5">
    <location>
        <begin position="22"/>
        <end position="82"/>
    </location>
</feature>
<dbReference type="InterPro" id="IPR041669">
    <property type="entry name" value="TetR_C_15"/>
</dbReference>
<dbReference type="GO" id="GO:0000976">
    <property type="term" value="F:transcription cis-regulatory region binding"/>
    <property type="evidence" value="ECO:0007669"/>
    <property type="project" value="TreeGrafter"/>
</dbReference>
<dbReference type="Proteomes" id="UP000248918">
    <property type="component" value="Unassembled WGS sequence"/>
</dbReference>
<organism evidence="6 7">
    <name type="scientific">Paraburkholderia bryophila</name>
    <dbReference type="NCBI Taxonomy" id="420952"/>
    <lineage>
        <taxon>Bacteria</taxon>
        <taxon>Pseudomonadati</taxon>
        <taxon>Pseudomonadota</taxon>
        <taxon>Betaproteobacteria</taxon>
        <taxon>Burkholderiales</taxon>
        <taxon>Burkholderiaceae</taxon>
        <taxon>Paraburkholderia</taxon>
    </lineage>
</organism>
<accession>A0A329CZQ1</accession>
<evidence type="ECO:0000256" key="4">
    <source>
        <dbReference type="PROSITE-ProRule" id="PRU00335"/>
    </source>
</evidence>
<dbReference type="AlphaFoldDB" id="A0A329CZQ1"/>
<dbReference type="InterPro" id="IPR009057">
    <property type="entry name" value="Homeodomain-like_sf"/>
</dbReference>
<dbReference type="SUPFAM" id="SSF46689">
    <property type="entry name" value="Homeodomain-like"/>
    <property type="match status" value="1"/>
</dbReference>
<evidence type="ECO:0000256" key="1">
    <source>
        <dbReference type="ARBA" id="ARBA00023015"/>
    </source>
</evidence>
<gene>
    <name evidence="6" type="ORF">BX591_103288</name>
</gene>
<protein>
    <submittedName>
        <fullName evidence="6">TetR family transcriptional regulator</fullName>
    </submittedName>
</protein>
<sequence>MAKSTAAQRLKPRKAPVQRRSAQTVEAVLEAAARILETQGLVACTTNAVAERAGVSIGSLYQYFPNRDALTVALIERETAQLLVDIEAASLVASSRGCVQAMVRAAVTHQMRRPALARVIDFEERRLPLGERHQRLAELVHAVLMSALTEKPDAPALSDASLVAHDLLAIVHGMVDAAGQREEGDAAALEVRVMRAVDGYMAQSQSLDEDALG</sequence>
<comment type="caution">
    <text evidence="6">The sequence shown here is derived from an EMBL/GenBank/DDBJ whole genome shotgun (WGS) entry which is preliminary data.</text>
</comment>
<dbReference type="PROSITE" id="PS50977">
    <property type="entry name" value="HTH_TETR_2"/>
    <property type="match status" value="1"/>
</dbReference>
<dbReference type="Gene3D" id="1.10.357.10">
    <property type="entry name" value="Tetracycline Repressor, domain 2"/>
    <property type="match status" value="1"/>
</dbReference>
<evidence type="ECO:0000259" key="5">
    <source>
        <dbReference type="PROSITE" id="PS50977"/>
    </source>
</evidence>
<dbReference type="GO" id="GO:0003700">
    <property type="term" value="F:DNA-binding transcription factor activity"/>
    <property type="evidence" value="ECO:0007669"/>
    <property type="project" value="TreeGrafter"/>
</dbReference>
<dbReference type="PANTHER" id="PTHR30055">
    <property type="entry name" value="HTH-TYPE TRANSCRIPTIONAL REGULATOR RUTR"/>
    <property type="match status" value="1"/>
</dbReference>
<name>A0A329CZQ1_9BURK</name>
<keyword evidence="3" id="KW-0804">Transcription</keyword>
<dbReference type="PANTHER" id="PTHR30055:SF234">
    <property type="entry name" value="HTH-TYPE TRANSCRIPTIONAL REGULATOR BETI"/>
    <property type="match status" value="1"/>
</dbReference>
<dbReference type="PRINTS" id="PR00455">
    <property type="entry name" value="HTHTETR"/>
</dbReference>
<evidence type="ECO:0000256" key="2">
    <source>
        <dbReference type="ARBA" id="ARBA00023125"/>
    </source>
</evidence>
<dbReference type="EMBL" id="QLTK01000003">
    <property type="protein sequence ID" value="RAS37434.1"/>
    <property type="molecule type" value="Genomic_DNA"/>
</dbReference>
<dbReference type="Pfam" id="PF00440">
    <property type="entry name" value="TetR_N"/>
    <property type="match status" value="1"/>
</dbReference>
<evidence type="ECO:0000313" key="6">
    <source>
        <dbReference type="EMBL" id="RAS37434.1"/>
    </source>
</evidence>
<dbReference type="InterPro" id="IPR050109">
    <property type="entry name" value="HTH-type_TetR-like_transc_reg"/>
</dbReference>
<evidence type="ECO:0000313" key="7">
    <source>
        <dbReference type="Proteomes" id="UP000248918"/>
    </source>
</evidence>
<keyword evidence="1" id="KW-0805">Transcription regulation</keyword>
<feature type="DNA-binding region" description="H-T-H motif" evidence="4">
    <location>
        <begin position="45"/>
        <end position="64"/>
    </location>
</feature>
<keyword evidence="2 4" id="KW-0238">DNA-binding</keyword>
<dbReference type="Pfam" id="PF17918">
    <property type="entry name" value="TetR_C_15"/>
    <property type="match status" value="1"/>
</dbReference>